<evidence type="ECO:0000313" key="1">
    <source>
        <dbReference type="EMBL" id="KAK2184869.1"/>
    </source>
</evidence>
<gene>
    <name evidence="1" type="ORF">NP493_250g04123</name>
</gene>
<protein>
    <submittedName>
        <fullName evidence="1">Uncharacterized protein</fullName>
    </submittedName>
</protein>
<keyword evidence="2" id="KW-1185">Reference proteome</keyword>
<sequence length="48" mass="5415">MSESTTGYTFTPCVGSFTSPSIDTRQKRPPAFSVSSERHRQMWGYKIA</sequence>
<accession>A0AAD9NYN1</accession>
<dbReference type="AlphaFoldDB" id="A0AAD9NYN1"/>
<comment type="caution">
    <text evidence="1">The sequence shown here is derived from an EMBL/GenBank/DDBJ whole genome shotgun (WGS) entry which is preliminary data.</text>
</comment>
<organism evidence="1 2">
    <name type="scientific">Ridgeia piscesae</name>
    <name type="common">Tubeworm</name>
    <dbReference type="NCBI Taxonomy" id="27915"/>
    <lineage>
        <taxon>Eukaryota</taxon>
        <taxon>Metazoa</taxon>
        <taxon>Spiralia</taxon>
        <taxon>Lophotrochozoa</taxon>
        <taxon>Annelida</taxon>
        <taxon>Polychaeta</taxon>
        <taxon>Sedentaria</taxon>
        <taxon>Canalipalpata</taxon>
        <taxon>Sabellida</taxon>
        <taxon>Siboglinidae</taxon>
        <taxon>Ridgeia</taxon>
    </lineage>
</organism>
<evidence type="ECO:0000313" key="2">
    <source>
        <dbReference type="Proteomes" id="UP001209878"/>
    </source>
</evidence>
<dbReference type="EMBL" id="JAODUO010000250">
    <property type="protein sequence ID" value="KAK2184869.1"/>
    <property type="molecule type" value="Genomic_DNA"/>
</dbReference>
<name>A0AAD9NYN1_RIDPI</name>
<reference evidence="1" key="1">
    <citation type="journal article" date="2023" name="Mol. Biol. Evol.">
        <title>Third-Generation Sequencing Reveals the Adaptive Role of the Epigenome in Three Deep-Sea Polychaetes.</title>
        <authorList>
            <person name="Perez M."/>
            <person name="Aroh O."/>
            <person name="Sun Y."/>
            <person name="Lan Y."/>
            <person name="Juniper S.K."/>
            <person name="Young C.R."/>
            <person name="Angers B."/>
            <person name="Qian P.Y."/>
        </authorList>
    </citation>
    <scope>NUCLEOTIDE SEQUENCE</scope>
    <source>
        <strain evidence="1">R07B-5</strain>
    </source>
</reference>
<proteinExistence type="predicted"/>
<dbReference type="Proteomes" id="UP001209878">
    <property type="component" value="Unassembled WGS sequence"/>
</dbReference>